<evidence type="ECO:0000313" key="1">
    <source>
        <dbReference type="EMBL" id="VAW83905.1"/>
    </source>
</evidence>
<name>A0A3B0YSN9_9ZZZZ</name>
<proteinExistence type="predicted"/>
<accession>A0A3B0YSN9</accession>
<sequence length="166" mass="18467">MKICYEIEGDFLLDGMHWFLMKYTVTDPSHEYSPPDGGESSVVTQFSKGDLIDIPFPIQDADAPVFLDVAPWLTTGLHAKGWQVGVNYDAGGVDFGEAYRVILTARRDNIELTEFKIACAYAGEGVPGSQPWGFTGNTDPRQHTELGNTTACNTMPGKRWRIVERY</sequence>
<feature type="non-terminal residue" evidence="1">
    <location>
        <position position="166"/>
    </location>
</feature>
<organism evidence="1">
    <name type="scientific">hydrothermal vent metagenome</name>
    <dbReference type="NCBI Taxonomy" id="652676"/>
    <lineage>
        <taxon>unclassified sequences</taxon>
        <taxon>metagenomes</taxon>
        <taxon>ecological metagenomes</taxon>
    </lineage>
</organism>
<protein>
    <submittedName>
        <fullName evidence="1">Uncharacterized protein</fullName>
    </submittedName>
</protein>
<gene>
    <name evidence="1" type="ORF">MNBD_GAMMA18-553</name>
</gene>
<dbReference type="EMBL" id="UOFP01000012">
    <property type="protein sequence ID" value="VAW83905.1"/>
    <property type="molecule type" value="Genomic_DNA"/>
</dbReference>
<reference evidence="1" key="1">
    <citation type="submission" date="2018-06" db="EMBL/GenBank/DDBJ databases">
        <authorList>
            <person name="Zhirakovskaya E."/>
        </authorList>
    </citation>
    <scope>NUCLEOTIDE SEQUENCE</scope>
</reference>
<dbReference type="AlphaFoldDB" id="A0A3B0YSN9"/>